<dbReference type="AlphaFoldDB" id="A0A6J7F506"/>
<evidence type="ECO:0000256" key="3">
    <source>
        <dbReference type="ARBA" id="ARBA00022723"/>
    </source>
</evidence>
<dbReference type="GO" id="GO:0045926">
    <property type="term" value="P:negative regulation of growth"/>
    <property type="evidence" value="ECO:0007669"/>
    <property type="project" value="UniProtKB-ARBA"/>
</dbReference>
<reference evidence="6" key="1">
    <citation type="submission" date="2020-05" db="EMBL/GenBank/DDBJ databases">
        <authorList>
            <person name="Chiriac C."/>
            <person name="Salcher M."/>
            <person name="Ghai R."/>
            <person name="Kavagutti S V."/>
        </authorList>
    </citation>
    <scope>NUCLEOTIDE SEQUENCE</scope>
</reference>
<dbReference type="GO" id="GO:0004540">
    <property type="term" value="F:RNA nuclease activity"/>
    <property type="evidence" value="ECO:0007669"/>
    <property type="project" value="InterPro"/>
</dbReference>
<dbReference type="InterPro" id="IPR006226">
    <property type="entry name" value="Mtu_PIN"/>
</dbReference>
<dbReference type="SUPFAM" id="SSF88723">
    <property type="entry name" value="PIN domain-like"/>
    <property type="match status" value="1"/>
</dbReference>
<dbReference type="GO" id="GO:0016788">
    <property type="term" value="F:hydrolase activity, acting on ester bonds"/>
    <property type="evidence" value="ECO:0007669"/>
    <property type="project" value="InterPro"/>
</dbReference>
<organism evidence="6">
    <name type="scientific">freshwater metagenome</name>
    <dbReference type="NCBI Taxonomy" id="449393"/>
    <lineage>
        <taxon>unclassified sequences</taxon>
        <taxon>metagenomes</taxon>
        <taxon>ecological metagenomes</taxon>
    </lineage>
</organism>
<evidence type="ECO:0000313" key="6">
    <source>
        <dbReference type="EMBL" id="CAB4886593.1"/>
    </source>
</evidence>
<protein>
    <submittedName>
        <fullName evidence="6">Unannotated protein</fullName>
    </submittedName>
</protein>
<dbReference type="NCBIfam" id="TIGR00028">
    <property type="entry name" value="Mtu_PIN_fam"/>
    <property type="match status" value="1"/>
</dbReference>
<evidence type="ECO:0000256" key="2">
    <source>
        <dbReference type="ARBA" id="ARBA00022722"/>
    </source>
</evidence>
<gene>
    <name evidence="6" type="ORF">UFOPK3402_01933</name>
</gene>
<dbReference type="InterPro" id="IPR002716">
    <property type="entry name" value="PIN_dom"/>
</dbReference>
<dbReference type="Gene3D" id="3.40.50.1010">
    <property type="entry name" value="5'-nuclease"/>
    <property type="match status" value="1"/>
</dbReference>
<keyword evidence="3" id="KW-0479">Metal-binding</keyword>
<dbReference type="InterPro" id="IPR022907">
    <property type="entry name" value="VapC_family"/>
</dbReference>
<name>A0A6J7F506_9ZZZZ</name>
<dbReference type="EMBL" id="CAFBLS010000319">
    <property type="protein sequence ID" value="CAB4886593.1"/>
    <property type="molecule type" value="Genomic_DNA"/>
</dbReference>
<keyword evidence="1" id="KW-1277">Toxin-antitoxin system</keyword>
<evidence type="ECO:0000259" key="5">
    <source>
        <dbReference type="Pfam" id="PF01850"/>
    </source>
</evidence>
<sequence>MIVPDANLLIYASDSRSLFHERARRWWTDALNGDEAVGLSWLVLVAFVRLMSSARIMKQPVAVGDLLDEIERWLSAPHVQVLQPTARHPAAMRALLAPTGVGGDLVNDGHLAALALEFGATVYSADVDFARFPQVRWVNPLAR</sequence>
<feature type="domain" description="PIN" evidence="5">
    <location>
        <begin position="2"/>
        <end position="132"/>
    </location>
</feature>
<accession>A0A6J7F506</accession>
<evidence type="ECO:0000256" key="1">
    <source>
        <dbReference type="ARBA" id="ARBA00022649"/>
    </source>
</evidence>
<dbReference type="InterPro" id="IPR029060">
    <property type="entry name" value="PIN-like_dom_sf"/>
</dbReference>
<evidence type="ECO:0000256" key="4">
    <source>
        <dbReference type="ARBA" id="ARBA00022801"/>
    </source>
</evidence>
<dbReference type="Pfam" id="PF01850">
    <property type="entry name" value="PIN"/>
    <property type="match status" value="1"/>
</dbReference>
<proteinExistence type="inferred from homology"/>
<dbReference type="HAMAP" id="MF_00265">
    <property type="entry name" value="VapC_Nob1"/>
    <property type="match status" value="1"/>
</dbReference>
<dbReference type="GO" id="GO:0046872">
    <property type="term" value="F:metal ion binding"/>
    <property type="evidence" value="ECO:0007669"/>
    <property type="project" value="UniProtKB-KW"/>
</dbReference>
<keyword evidence="4" id="KW-0378">Hydrolase</keyword>
<keyword evidence="2" id="KW-0540">Nuclease</keyword>